<dbReference type="PROSITE" id="PS50958">
    <property type="entry name" value="SMB_2"/>
    <property type="match status" value="1"/>
</dbReference>
<protein>
    <recommendedName>
        <fullName evidence="3">SMB domain-containing protein</fullName>
    </recommendedName>
</protein>
<dbReference type="Proteomes" id="UP001274896">
    <property type="component" value="Unassembled WGS sequence"/>
</dbReference>
<keyword evidence="1" id="KW-1015">Disulfide bond</keyword>
<name>A0AAE0Q0H4_9TELE</name>
<gene>
    <name evidence="4" type="ORF">QTP70_000379</name>
</gene>
<keyword evidence="2" id="KW-0732">Signal</keyword>
<dbReference type="EMBL" id="JAUCMX010000024">
    <property type="protein sequence ID" value="KAK3511327.1"/>
    <property type="molecule type" value="Genomic_DNA"/>
</dbReference>
<feature type="domain" description="SMB" evidence="3">
    <location>
        <begin position="55"/>
        <end position="103"/>
    </location>
</feature>
<dbReference type="AlphaFoldDB" id="A0AAE0Q0H4"/>
<feature type="chain" id="PRO_5041925477" description="SMB domain-containing protein" evidence="2">
    <location>
        <begin position="26"/>
        <end position="310"/>
    </location>
</feature>
<sequence>MMMMMMKLVVVVSAVLLLMADSSVTERILSRRRRMLNNPLHAQGIRDPFGSYCERRGGCCEGRNDECTMPYLDTICYCDLFCNRTVSDCCPDFWGHCLGIQPPPRGAMSHVSMNKCALAAGFSICLGFEGPTVLLSSTVRLFISSLQCRRIPEMVAGFPPPIQSTCSASGQWVCEQHACLIEQDMIQAVNWGNYGWKAANYSQFWGMSLDEGLRYRLGTRRPSRAIMSMNEIQTLPPALPEGPRGVPRPAERHSLSSVSWVFPGASSQWGMPRTPLQGDVPEASKTDARATSTARFRCGGAAALLRVPPG</sequence>
<accession>A0AAE0Q0H4</accession>
<evidence type="ECO:0000313" key="4">
    <source>
        <dbReference type="EMBL" id="KAK3511327.1"/>
    </source>
</evidence>
<evidence type="ECO:0000256" key="1">
    <source>
        <dbReference type="ARBA" id="ARBA00023157"/>
    </source>
</evidence>
<dbReference type="PROSITE" id="PS00524">
    <property type="entry name" value="SMB_1"/>
    <property type="match status" value="1"/>
</dbReference>
<evidence type="ECO:0000313" key="5">
    <source>
        <dbReference type="Proteomes" id="UP001274896"/>
    </source>
</evidence>
<organism evidence="4 5">
    <name type="scientific">Hemibagrus guttatus</name>
    <dbReference type="NCBI Taxonomy" id="175788"/>
    <lineage>
        <taxon>Eukaryota</taxon>
        <taxon>Metazoa</taxon>
        <taxon>Chordata</taxon>
        <taxon>Craniata</taxon>
        <taxon>Vertebrata</taxon>
        <taxon>Euteleostomi</taxon>
        <taxon>Actinopterygii</taxon>
        <taxon>Neopterygii</taxon>
        <taxon>Teleostei</taxon>
        <taxon>Ostariophysi</taxon>
        <taxon>Siluriformes</taxon>
        <taxon>Bagridae</taxon>
        <taxon>Hemibagrus</taxon>
    </lineage>
</organism>
<evidence type="ECO:0000256" key="2">
    <source>
        <dbReference type="SAM" id="SignalP"/>
    </source>
</evidence>
<keyword evidence="5" id="KW-1185">Reference proteome</keyword>
<proteinExistence type="predicted"/>
<reference evidence="4" key="1">
    <citation type="submission" date="2023-06" db="EMBL/GenBank/DDBJ databases">
        <title>Male Hemibagrus guttatus genome.</title>
        <authorList>
            <person name="Bian C."/>
        </authorList>
    </citation>
    <scope>NUCLEOTIDE SEQUENCE</scope>
    <source>
        <strain evidence="4">Male_cb2023</strain>
        <tissue evidence="4">Muscle</tissue>
    </source>
</reference>
<feature type="signal peptide" evidence="2">
    <location>
        <begin position="1"/>
        <end position="25"/>
    </location>
</feature>
<comment type="caution">
    <text evidence="4">The sequence shown here is derived from an EMBL/GenBank/DDBJ whole genome shotgun (WGS) entry which is preliminary data.</text>
</comment>
<dbReference type="InterPro" id="IPR001212">
    <property type="entry name" value="Somatomedin_B_dom"/>
</dbReference>
<evidence type="ECO:0000259" key="3">
    <source>
        <dbReference type="PROSITE" id="PS50958"/>
    </source>
</evidence>